<keyword evidence="2" id="KW-1185">Reference proteome</keyword>
<dbReference type="EMBL" id="CAJVPU010033797">
    <property type="protein sequence ID" value="CAG8723380.1"/>
    <property type="molecule type" value="Genomic_DNA"/>
</dbReference>
<protein>
    <submittedName>
        <fullName evidence="1">14538_t:CDS:1</fullName>
    </submittedName>
</protein>
<organism evidence="1 2">
    <name type="scientific">Dentiscutata heterogama</name>
    <dbReference type="NCBI Taxonomy" id="1316150"/>
    <lineage>
        <taxon>Eukaryota</taxon>
        <taxon>Fungi</taxon>
        <taxon>Fungi incertae sedis</taxon>
        <taxon>Mucoromycota</taxon>
        <taxon>Glomeromycotina</taxon>
        <taxon>Glomeromycetes</taxon>
        <taxon>Diversisporales</taxon>
        <taxon>Gigasporaceae</taxon>
        <taxon>Dentiscutata</taxon>
    </lineage>
</organism>
<accession>A0ACA9PTR3</accession>
<dbReference type="Proteomes" id="UP000789702">
    <property type="component" value="Unassembled WGS sequence"/>
</dbReference>
<name>A0ACA9PTR3_9GLOM</name>
<feature type="non-terminal residue" evidence="1">
    <location>
        <position position="88"/>
    </location>
</feature>
<gene>
    <name evidence="1" type="ORF">DHETER_LOCUS12964</name>
</gene>
<comment type="caution">
    <text evidence="1">The sequence shown here is derived from an EMBL/GenBank/DDBJ whole genome shotgun (WGS) entry which is preliminary data.</text>
</comment>
<evidence type="ECO:0000313" key="1">
    <source>
        <dbReference type="EMBL" id="CAG8723380.1"/>
    </source>
</evidence>
<evidence type="ECO:0000313" key="2">
    <source>
        <dbReference type="Proteomes" id="UP000789702"/>
    </source>
</evidence>
<feature type="non-terminal residue" evidence="1">
    <location>
        <position position="1"/>
    </location>
</feature>
<proteinExistence type="predicted"/>
<sequence length="88" mass="9776">NKKTNLQVIESAIQVASNDKLEILSQINKNTKKYNSPNKENIISSKNNEEYFTASNFIKLTSGNNITTFANHESSDSTSNIESDTMSS</sequence>
<reference evidence="1" key="1">
    <citation type="submission" date="2021-06" db="EMBL/GenBank/DDBJ databases">
        <authorList>
            <person name="Kallberg Y."/>
            <person name="Tangrot J."/>
            <person name="Rosling A."/>
        </authorList>
    </citation>
    <scope>NUCLEOTIDE SEQUENCE</scope>
    <source>
        <strain evidence="1">IL203A</strain>
    </source>
</reference>